<reference evidence="5" key="1">
    <citation type="journal article" date="2015" name="PLoS Genet.">
        <title>Genome Sequence and Transcriptome Analyses of Chrysochromulina tobin: Metabolic Tools for Enhanced Algal Fitness in the Prominent Order Prymnesiales (Haptophyceae).</title>
        <authorList>
            <person name="Hovde B.T."/>
            <person name="Deodato C.R."/>
            <person name="Hunsperger H.M."/>
            <person name="Ryken S.A."/>
            <person name="Yost W."/>
            <person name="Jha R.K."/>
            <person name="Patterson J."/>
            <person name="Monnat R.J. Jr."/>
            <person name="Barlow S.B."/>
            <person name="Starkenburg S.R."/>
            <person name="Cattolico R.A."/>
        </authorList>
    </citation>
    <scope>NUCLEOTIDE SEQUENCE</scope>
    <source>
        <strain evidence="5">CCMP291</strain>
    </source>
</reference>
<evidence type="ECO:0000256" key="2">
    <source>
        <dbReference type="SAM" id="SignalP"/>
    </source>
</evidence>
<dbReference type="Proteomes" id="UP000037460">
    <property type="component" value="Unassembled WGS sequence"/>
</dbReference>
<keyword evidence="2" id="KW-0732">Signal</keyword>
<feature type="domain" description="Glycosyl transferase family 25" evidence="3">
    <location>
        <begin position="20"/>
        <end position="203"/>
    </location>
</feature>
<dbReference type="Pfam" id="PF01755">
    <property type="entry name" value="Glyco_transf_25"/>
    <property type="match status" value="1"/>
</dbReference>
<feature type="signal peptide" evidence="2">
    <location>
        <begin position="1"/>
        <end position="23"/>
    </location>
</feature>
<keyword evidence="4" id="KW-0808">Transferase</keyword>
<dbReference type="GO" id="GO:0016740">
    <property type="term" value="F:transferase activity"/>
    <property type="evidence" value="ECO:0007669"/>
    <property type="project" value="UniProtKB-KW"/>
</dbReference>
<comment type="caution">
    <text evidence="4">The sequence shown here is derived from an EMBL/GenBank/DDBJ whole genome shotgun (WGS) entry which is preliminary data.</text>
</comment>
<evidence type="ECO:0000256" key="1">
    <source>
        <dbReference type="SAM" id="Phobius"/>
    </source>
</evidence>
<feature type="chain" id="PRO_5005601956" evidence="2">
    <location>
        <begin position="24"/>
        <end position="331"/>
    </location>
</feature>
<evidence type="ECO:0000313" key="4">
    <source>
        <dbReference type="EMBL" id="KOO28571.1"/>
    </source>
</evidence>
<feature type="transmembrane region" description="Helical" evidence="1">
    <location>
        <begin position="294"/>
        <end position="313"/>
    </location>
</feature>
<evidence type="ECO:0000259" key="3">
    <source>
        <dbReference type="Pfam" id="PF01755"/>
    </source>
</evidence>
<keyword evidence="1" id="KW-1133">Transmembrane helix</keyword>
<dbReference type="EMBL" id="JWZX01002549">
    <property type="protein sequence ID" value="KOO28571.1"/>
    <property type="molecule type" value="Genomic_DNA"/>
</dbReference>
<dbReference type="AlphaFoldDB" id="A0A0M0JPR5"/>
<dbReference type="InterPro" id="IPR002654">
    <property type="entry name" value="Glyco_trans_25"/>
</dbReference>
<dbReference type="CDD" id="cd06532">
    <property type="entry name" value="Glyco_transf_25"/>
    <property type="match status" value="1"/>
</dbReference>
<evidence type="ECO:0000313" key="5">
    <source>
        <dbReference type="Proteomes" id="UP000037460"/>
    </source>
</evidence>
<feature type="transmembrane region" description="Helical" evidence="1">
    <location>
        <begin position="265"/>
        <end position="287"/>
    </location>
</feature>
<keyword evidence="1" id="KW-0472">Membrane</keyword>
<dbReference type="OrthoDB" id="41576at2759"/>
<name>A0A0M0JPR5_9EUKA</name>
<proteinExistence type="predicted"/>
<protein>
    <submittedName>
        <fullName evidence="4">Glycosyltransferase 25 family protein</fullName>
    </submittedName>
</protein>
<organism evidence="4 5">
    <name type="scientific">Chrysochromulina tobinii</name>
    <dbReference type="NCBI Taxonomy" id="1460289"/>
    <lineage>
        <taxon>Eukaryota</taxon>
        <taxon>Haptista</taxon>
        <taxon>Haptophyta</taxon>
        <taxon>Prymnesiophyceae</taxon>
        <taxon>Prymnesiales</taxon>
        <taxon>Chrysochromulinaceae</taxon>
        <taxon>Chrysochromulina</taxon>
    </lineage>
</organism>
<accession>A0A0M0JPR5</accession>
<keyword evidence="5" id="KW-1185">Reference proteome</keyword>
<sequence length="331" mass="37101">MRMLRHLLLFAVAFAAKVPKALLINLPRHRERYESVKEQFEVQNVRFLRAPACDGKLLTDEQMKQNVTALGRLLMTRGMMGCFLSHRSCWQKCVEMGEPVLVFEDDVVLADDFNAVLSAAIKELPDDWDVLLVGALGAVHPRYYWINLLHSCIAGGMRWPRNHSKLLHEPLRPFGTHAYAVSPAGARKLLASSPKASYHVDVIAWGTRGVRLFAVHPLLAKQTHGDTTIGGAADRSWLPNLVVDDYTGTDFAWAWNAPLVKVGKLLLTSGRVFFTGLLLIIASVLLRHSSYGELLLYTTLGYSALFYLLIRALTWPQRRLPPLKPLARVTV</sequence>
<keyword evidence="1" id="KW-0812">Transmembrane</keyword>
<gene>
    <name evidence="4" type="ORF">Ctob_011417</name>
</gene>